<dbReference type="Proteomes" id="UP001211522">
    <property type="component" value="Unassembled WGS sequence"/>
</dbReference>
<keyword evidence="1" id="KW-0732">Signal</keyword>
<organism evidence="3 4">
    <name type="scientific">Parabacteroides distasonis</name>
    <dbReference type="NCBI Taxonomy" id="823"/>
    <lineage>
        <taxon>Bacteria</taxon>
        <taxon>Pseudomonadati</taxon>
        <taxon>Bacteroidota</taxon>
        <taxon>Bacteroidia</taxon>
        <taxon>Bacteroidales</taxon>
        <taxon>Tannerellaceae</taxon>
        <taxon>Parabacteroides</taxon>
    </lineage>
</organism>
<feature type="domain" description="NigD-like OB" evidence="2">
    <location>
        <begin position="24"/>
        <end position="96"/>
    </location>
</feature>
<accession>A0AAW6F7H9</accession>
<name>A0AAW6F7H9_PARDI</name>
<dbReference type="EMBL" id="JAQMPX010000096">
    <property type="protein sequence ID" value="MDB9139485.1"/>
    <property type="molecule type" value="Genomic_DNA"/>
</dbReference>
<sequence length="258" mass="28038">MKVLKLMGMAAVAALLFTSCLGEGNNSFTNSGFGVGAVSEGGSYKPVLNTAFGALYSPTATVLPDVCYYASFEVDLNSPENANAATNGYYTATISGLQEVVKGSMDFYSVTDTATLVNDKEMVITNMTSGGYIDKYLFLGVAYNARKDQSNRYRLFWNQSTLDDTVTKEDGISTYSLFLRVERTSDGSGSTETSTSDFQAFKIGDVLESVMKKEGNAGADKFNLKINYLNSINEKDSTDLTWKSVKIECATIKPNEKK</sequence>
<reference evidence="3" key="1">
    <citation type="submission" date="2023-01" db="EMBL/GenBank/DDBJ databases">
        <title>Human gut microbiome strain richness.</title>
        <authorList>
            <person name="Chen-Liaw A."/>
        </authorList>
    </citation>
    <scope>NUCLEOTIDE SEQUENCE</scope>
    <source>
        <strain evidence="3">D35st1_E5_D35t1_190705</strain>
    </source>
</reference>
<dbReference type="Pfam" id="PF22221">
    <property type="entry name" value="NigD_N-like"/>
    <property type="match status" value="1"/>
</dbReference>
<dbReference type="PROSITE" id="PS51257">
    <property type="entry name" value="PROKAR_LIPOPROTEIN"/>
    <property type="match status" value="1"/>
</dbReference>
<dbReference type="RefSeq" id="WP_057327097.1">
    <property type="nucleotide sequence ID" value="NZ_JADOZF010000523.1"/>
</dbReference>
<feature type="chain" id="PRO_5043319313" description="NigD-like OB domain-containing protein" evidence="1">
    <location>
        <begin position="23"/>
        <end position="258"/>
    </location>
</feature>
<protein>
    <recommendedName>
        <fullName evidence="2">NigD-like OB domain-containing protein</fullName>
    </recommendedName>
</protein>
<feature type="signal peptide" evidence="1">
    <location>
        <begin position="1"/>
        <end position="22"/>
    </location>
</feature>
<evidence type="ECO:0000313" key="4">
    <source>
        <dbReference type="Proteomes" id="UP001211522"/>
    </source>
</evidence>
<evidence type="ECO:0000256" key="1">
    <source>
        <dbReference type="SAM" id="SignalP"/>
    </source>
</evidence>
<gene>
    <name evidence="3" type="ORF">PN612_13355</name>
</gene>
<evidence type="ECO:0000259" key="2">
    <source>
        <dbReference type="Pfam" id="PF22221"/>
    </source>
</evidence>
<dbReference type="AlphaFoldDB" id="A0AAW6F7H9"/>
<comment type="caution">
    <text evidence="3">The sequence shown here is derived from an EMBL/GenBank/DDBJ whole genome shotgun (WGS) entry which is preliminary data.</text>
</comment>
<dbReference type="InterPro" id="IPR053994">
    <property type="entry name" value="NigD-like_OB"/>
</dbReference>
<evidence type="ECO:0000313" key="3">
    <source>
        <dbReference type="EMBL" id="MDB9139485.1"/>
    </source>
</evidence>
<proteinExistence type="predicted"/>